<evidence type="ECO:0000313" key="3">
    <source>
        <dbReference type="WBParaSite" id="jg292"/>
    </source>
</evidence>
<accession>A0A915E525</accession>
<dbReference type="Proteomes" id="UP000887574">
    <property type="component" value="Unplaced"/>
</dbReference>
<protein>
    <submittedName>
        <fullName evidence="3">G-protein coupled receptors family 1 profile domain-containing protein</fullName>
    </submittedName>
</protein>
<feature type="transmembrane region" description="Helical" evidence="1">
    <location>
        <begin position="7"/>
        <end position="27"/>
    </location>
</feature>
<dbReference type="WBParaSite" id="jg292">
    <property type="protein sequence ID" value="jg292"/>
    <property type="gene ID" value="jg292"/>
</dbReference>
<organism evidence="2 3">
    <name type="scientific">Ditylenchus dipsaci</name>
    <dbReference type="NCBI Taxonomy" id="166011"/>
    <lineage>
        <taxon>Eukaryota</taxon>
        <taxon>Metazoa</taxon>
        <taxon>Ecdysozoa</taxon>
        <taxon>Nematoda</taxon>
        <taxon>Chromadorea</taxon>
        <taxon>Rhabditida</taxon>
        <taxon>Tylenchina</taxon>
        <taxon>Tylenchomorpha</taxon>
        <taxon>Sphaerularioidea</taxon>
        <taxon>Anguinidae</taxon>
        <taxon>Anguininae</taxon>
        <taxon>Ditylenchus</taxon>
    </lineage>
</organism>
<keyword evidence="1" id="KW-1133">Transmembrane helix</keyword>
<keyword evidence="1" id="KW-0812">Transmembrane</keyword>
<proteinExistence type="predicted"/>
<sequence length="139" mass="15521">MAMEVKMFYSVLVLLVANLFYTCYFLASLANLCPLIDSGKLSEWSLYILADIYDLHNPIGLLITSGEIRRAAFPFCLFSKKDELIFSTVSAFTKNSRGGDRGDAAVKLKNCNGGFLSARLHPAEILQLFLLIEKSLLFQ</sequence>
<keyword evidence="1" id="KW-0472">Membrane</keyword>
<keyword evidence="2" id="KW-1185">Reference proteome</keyword>
<evidence type="ECO:0000313" key="2">
    <source>
        <dbReference type="Proteomes" id="UP000887574"/>
    </source>
</evidence>
<dbReference type="AlphaFoldDB" id="A0A915E525"/>
<evidence type="ECO:0000256" key="1">
    <source>
        <dbReference type="SAM" id="Phobius"/>
    </source>
</evidence>
<name>A0A915E525_9BILA</name>
<reference evidence="3" key="1">
    <citation type="submission" date="2022-11" db="UniProtKB">
        <authorList>
            <consortium name="WormBaseParasite"/>
        </authorList>
    </citation>
    <scope>IDENTIFICATION</scope>
</reference>